<dbReference type="Proteomes" id="UP000762676">
    <property type="component" value="Unassembled WGS sequence"/>
</dbReference>
<evidence type="ECO:0000313" key="3">
    <source>
        <dbReference type="Proteomes" id="UP000762676"/>
    </source>
</evidence>
<comment type="caution">
    <text evidence="2">The sequence shown here is derived from an EMBL/GenBank/DDBJ whole genome shotgun (WGS) entry which is preliminary data.</text>
</comment>
<feature type="region of interest" description="Disordered" evidence="1">
    <location>
        <begin position="1"/>
        <end position="93"/>
    </location>
</feature>
<feature type="compositionally biased region" description="Polar residues" evidence="1">
    <location>
        <begin position="12"/>
        <end position="28"/>
    </location>
</feature>
<gene>
    <name evidence="2" type="ORF">ElyMa_000500200</name>
</gene>
<evidence type="ECO:0000256" key="1">
    <source>
        <dbReference type="SAM" id="MobiDB-lite"/>
    </source>
</evidence>
<feature type="compositionally biased region" description="Basic and acidic residues" evidence="1">
    <location>
        <begin position="1"/>
        <end position="10"/>
    </location>
</feature>
<dbReference type="AlphaFoldDB" id="A0AAV4FWM1"/>
<protein>
    <submittedName>
        <fullName evidence="2">Uncharacterized protein</fullName>
    </submittedName>
</protein>
<keyword evidence="3" id="KW-1185">Reference proteome</keyword>
<reference evidence="2 3" key="1">
    <citation type="journal article" date="2021" name="Elife">
        <title>Chloroplast acquisition without the gene transfer in kleptoplastic sea slugs, Plakobranchus ocellatus.</title>
        <authorList>
            <person name="Maeda T."/>
            <person name="Takahashi S."/>
            <person name="Yoshida T."/>
            <person name="Shimamura S."/>
            <person name="Takaki Y."/>
            <person name="Nagai Y."/>
            <person name="Toyoda A."/>
            <person name="Suzuki Y."/>
            <person name="Arimoto A."/>
            <person name="Ishii H."/>
            <person name="Satoh N."/>
            <person name="Nishiyama T."/>
            <person name="Hasebe M."/>
            <person name="Maruyama T."/>
            <person name="Minagawa J."/>
            <person name="Obokata J."/>
            <person name="Shigenobu S."/>
        </authorList>
    </citation>
    <scope>NUCLEOTIDE SEQUENCE [LARGE SCALE GENOMIC DNA]</scope>
</reference>
<proteinExistence type="predicted"/>
<evidence type="ECO:0000313" key="2">
    <source>
        <dbReference type="EMBL" id="GFR77110.1"/>
    </source>
</evidence>
<name>A0AAV4FWM1_9GAST</name>
<accession>A0AAV4FWM1</accession>
<dbReference type="EMBL" id="BMAT01000957">
    <property type="protein sequence ID" value="GFR77110.1"/>
    <property type="molecule type" value="Genomic_DNA"/>
</dbReference>
<organism evidence="2 3">
    <name type="scientific">Elysia marginata</name>
    <dbReference type="NCBI Taxonomy" id="1093978"/>
    <lineage>
        <taxon>Eukaryota</taxon>
        <taxon>Metazoa</taxon>
        <taxon>Spiralia</taxon>
        <taxon>Lophotrochozoa</taxon>
        <taxon>Mollusca</taxon>
        <taxon>Gastropoda</taxon>
        <taxon>Heterobranchia</taxon>
        <taxon>Euthyneura</taxon>
        <taxon>Panpulmonata</taxon>
        <taxon>Sacoglossa</taxon>
        <taxon>Placobranchoidea</taxon>
        <taxon>Plakobranchidae</taxon>
        <taxon>Elysia</taxon>
    </lineage>
</organism>
<feature type="compositionally biased region" description="Polar residues" evidence="1">
    <location>
        <begin position="37"/>
        <end position="51"/>
    </location>
</feature>
<sequence>MQALLTHKDALQSCNTSADSVTTTSFTSIGRVKSRSQKNATAQGKVQQQTPQRDDVHRTAPQRNQHHLPKIDQDIQEQSISKPQKTLHYIFGD</sequence>